<dbReference type="EMBL" id="BLLF01002684">
    <property type="protein sequence ID" value="GFH24978.1"/>
    <property type="molecule type" value="Genomic_DNA"/>
</dbReference>
<reference evidence="2 3" key="1">
    <citation type="submission" date="2020-02" db="EMBL/GenBank/DDBJ databases">
        <title>Draft genome sequence of Haematococcus lacustris strain NIES-144.</title>
        <authorList>
            <person name="Morimoto D."/>
            <person name="Nakagawa S."/>
            <person name="Yoshida T."/>
            <person name="Sawayama S."/>
        </authorList>
    </citation>
    <scope>NUCLEOTIDE SEQUENCE [LARGE SCALE GENOMIC DNA]</scope>
    <source>
        <strain evidence="2 3">NIES-144</strain>
    </source>
</reference>
<proteinExistence type="predicted"/>
<keyword evidence="3" id="KW-1185">Reference proteome</keyword>
<dbReference type="Proteomes" id="UP000485058">
    <property type="component" value="Unassembled WGS sequence"/>
</dbReference>
<protein>
    <submittedName>
        <fullName evidence="2">Uncharacterized protein</fullName>
    </submittedName>
</protein>
<sequence length="142" mass="15169">MQARAWQLRRSTIEPDNSDKQGGVHRRSCLLMTMQALDHCKLFLASKCTDSGCRLAVRREGAVHRRGNVCAAKKKNDDGSRASGSSAIEPTTTGSSQQCQLPPGCSQGGPRAQEARASPHHVCRCDGSPRPRGAGRVPAACC</sequence>
<evidence type="ECO:0000313" key="2">
    <source>
        <dbReference type="EMBL" id="GFH24978.1"/>
    </source>
</evidence>
<evidence type="ECO:0000313" key="3">
    <source>
        <dbReference type="Proteomes" id="UP000485058"/>
    </source>
</evidence>
<evidence type="ECO:0000256" key="1">
    <source>
        <dbReference type="SAM" id="MobiDB-lite"/>
    </source>
</evidence>
<name>A0A6A0A1F8_HAELA</name>
<organism evidence="2 3">
    <name type="scientific">Haematococcus lacustris</name>
    <name type="common">Green alga</name>
    <name type="synonym">Haematococcus pluvialis</name>
    <dbReference type="NCBI Taxonomy" id="44745"/>
    <lineage>
        <taxon>Eukaryota</taxon>
        <taxon>Viridiplantae</taxon>
        <taxon>Chlorophyta</taxon>
        <taxon>core chlorophytes</taxon>
        <taxon>Chlorophyceae</taxon>
        <taxon>CS clade</taxon>
        <taxon>Chlamydomonadales</taxon>
        <taxon>Haematococcaceae</taxon>
        <taxon>Haematococcus</taxon>
    </lineage>
</organism>
<feature type="compositionally biased region" description="Polar residues" evidence="1">
    <location>
        <begin position="82"/>
        <end position="100"/>
    </location>
</feature>
<feature type="region of interest" description="Disordered" evidence="1">
    <location>
        <begin position="1"/>
        <end position="23"/>
    </location>
</feature>
<accession>A0A6A0A1F8</accession>
<gene>
    <name evidence="2" type="ORF">HaLaN_22863</name>
</gene>
<comment type="caution">
    <text evidence="2">The sequence shown here is derived from an EMBL/GenBank/DDBJ whole genome shotgun (WGS) entry which is preliminary data.</text>
</comment>
<feature type="region of interest" description="Disordered" evidence="1">
    <location>
        <begin position="69"/>
        <end position="113"/>
    </location>
</feature>
<dbReference type="AlphaFoldDB" id="A0A6A0A1F8"/>